<organism evidence="1 2">
    <name type="scientific">Parabacteroides distasonis</name>
    <dbReference type="NCBI Taxonomy" id="823"/>
    <lineage>
        <taxon>Bacteria</taxon>
        <taxon>Pseudomonadati</taxon>
        <taxon>Bacteroidota</taxon>
        <taxon>Bacteroidia</taxon>
        <taxon>Bacteroidales</taxon>
        <taxon>Tannerellaceae</taxon>
        <taxon>Parabacteroides</taxon>
    </lineage>
</organism>
<proteinExistence type="predicted"/>
<accession>A0A1Y4IH89</accession>
<reference evidence="2" key="1">
    <citation type="submission" date="2017-04" db="EMBL/GenBank/DDBJ databases">
        <title>Function of individual gut microbiota members based on whole genome sequencing of pure cultures obtained from chicken caecum.</title>
        <authorList>
            <person name="Medvecky M."/>
            <person name="Cejkova D."/>
            <person name="Polansky O."/>
            <person name="Karasova D."/>
            <person name="Kubasova T."/>
            <person name="Cizek A."/>
            <person name="Rychlik I."/>
        </authorList>
    </citation>
    <scope>NUCLEOTIDE SEQUENCE [LARGE SCALE GENOMIC DNA]</scope>
    <source>
        <strain evidence="2">An199</strain>
    </source>
</reference>
<evidence type="ECO:0000313" key="1">
    <source>
        <dbReference type="EMBL" id="OUP19687.1"/>
    </source>
</evidence>
<evidence type="ECO:0000313" key="2">
    <source>
        <dbReference type="Proteomes" id="UP000195950"/>
    </source>
</evidence>
<name>A0A1Y4IH89_PARDI</name>
<dbReference type="AlphaFoldDB" id="A0A1Y4IH89"/>
<dbReference type="EMBL" id="NFJX01000006">
    <property type="protein sequence ID" value="OUP19687.1"/>
    <property type="molecule type" value="Genomic_DNA"/>
</dbReference>
<comment type="caution">
    <text evidence="1">The sequence shown here is derived from an EMBL/GenBank/DDBJ whole genome shotgun (WGS) entry which is preliminary data.</text>
</comment>
<dbReference type="Proteomes" id="UP000195950">
    <property type="component" value="Unassembled WGS sequence"/>
</dbReference>
<sequence>MRKLRLYIATSHPFMRVDEYRALIGLPLTTARNEFCAFAADPESGIHTRGRGAHRMYVQGSSRK</sequence>
<gene>
    <name evidence="1" type="ORF">B5F32_09260</name>
</gene>
<protein>
    <submittedName>
        <fullName evidence="1">Uncharacterized protein</fullName>
    </submittedName>
</protein>
<dbReference type="RefSeq" id="WP_087344138.1">
    <property type="nucleotide sequence ID" value="NZ_JAQMQD010000005.1"/>
</dbReference>